<name>A0A090FMG9_MESPL</name>
<keyword evidence="1" id="KW-1133">Transmembrane helix</keyword>
<evidence type="ECO:0000259" key="2">
    <source>
        <dbReference type="Pfam" id="PF07811"/>
    </source>
</evidence>
<accession>A0A090FMG9</accession>
<gene>
    <name evidence="3" type="ORF">MPLDJ20_60020</name>
</gene>
<evidence type="ECO:0000313" key="4">
    <source>
        <dbReference type="Proteomes" id="UP000046373"/>
    </source>
</evidence>
<protein>
    <submittedName>
        <fullName evidence="3">TadE family protein</fullName>
    </submittedName>
</protein>
<dbReference type="EMBL" id="CCNB01000043">
    <property type="protein sequence ID" value="CDX42859.1"/>
    <property type="molecule type" value="Genomic_DNA"/>
</dbReference>
<keyword evidence="1" id="KW-0472">Membrane</keyword>
<dbReference type="InterPro" id="IPR012495">
    <property type="entry name" value="TadE-like_dom"/>
</dbReference>
<organism evidence="3 4">
    <name type="scientific">Mesorhizobium plurifarium</name>
    <dbReference type="NCBI Taxonomy" id="69974"/>
    <lineage>
        <taxon>Bacteria</taxon>
        <taxon>Pseudomonadati</taxon>
        <taxon>Pseudomonadota</taxon>
        <taxon>Alphaproteobacteria</taxon>
        <taxon>Hyphomicrobiales</taxon>
        <taxon>Phyllobacteriaceae</taxon>
        <taxon>Mesorhizobium</taxon>
    </lineage>
</organism>
<dbReference type="AlphaFoldDB" id="A0A090FMG9"/>
<evidence type="ECO:0000313" key="3">
    <source>
        <dbReference type="EMBL" id="CDX42859.1"/>
    </source>
</evidence>
<feature type="domain" description="TadE-like" evidence="2">
    <location>
        <begin position="17"/>
        <end position="59"/>
    </location>
</feature>
<dbReference type="Proteomes" id="UP000046373">
    <property type="component" value="Unassembled WGS sequence"/>
</dbReference>
<reference evidence="3 4" key="1">
    <citation type="submission" date="2014-08" db="EMBL/GenBank/DDBJ databases">
        <authorList>
            <person name="Moulin Lionel"/>
        </authorList>
    </citation>
    <scope>NUCLEOTIDE SEQUENCE [LARGE SCALE GENOMIC DNA]</scope>
</reference>
<sequence length="178" mass="19383">MTKLRQILVRFRGDENGVALVEMAIVTPFVLLLSAGVFEFSNILNTRLLLEAGVEDAARYMARCAAEPGDPTKPTDPKTVKWAACSSVAKNIAVNGAWTGGSARVAGWTTDQVQIDTTFTSAADSATPPNELYLSSTNNVYIVKVSTSYSYPDLGFWSYLGFGDLTLSVFHQERVFGW</sequence>
<dbReference type="Pfam" id="PF07811">
    <property type="entry name" value="TadE"/>
    <property type="match status" value="1"/>
</dbReference>
<evidence type="ECO:0000256" key="1">
    <source>
        <dbReference type="SAM" id="Phobius"/>
    </source>
</evidence>
<proteinExistence type="predicted"/>
<feature type="transmembrane region" description="Helical" evidence="1">
    <location>
        <begin position="20"/>
        <end position="38"/>
    </location>
</feature>
<keyword evidence="1" id="KW-0812">Transmembrane</keyword>